<dbReference type="EMBL" id="QZWG01000002">
    <property type="protein sequence ID" value="RZC22703.1"/>
    <property type="molecule type" value="Genomic_DNA"/>
</dbReference>
<organism evidence="1 2">
    <name type="scientific">Glycine soja</name>
    <name type="common">Wild soybean</name>
    <dbReference type="NCBI Taxonomy" id="3848"/>
    <lineage>
        <taxon>Eukaryota</taxon>
        <taxon>Viridiplantae</taxon>
        <taxon>Streptophyta</taxon>
        <taxon>Embryophyta</taxon>
        <taxon>Tracheophyta</taxon>
        <taxon>Spermatophyta</taxon>
        <taxon>Magnoliopsida</taxon>
        <taxon>eudicotyledons</taxon>
        <taxon>Gunneridae</taxon>
        <taxon>Pentapetalae</taxon>
        <taxon>rosids</taxon>
        <taxon>fabids</taxon>
        <taxon>Fabales</taxon>
        <taxon>Fabaceae</taxon>
        <taxon>Papilionoideae</taxon>
        <taxon>50 kb inversion clade</taxon>
        <taxon>NPAAA clade</taxon>
        <taxon>indigoferoid/millettioid clade</taxon>
        <taxon>Phaseoleae</taxon>
        <taxon>Glycine</taxon>
        <taxon>Glycine subgen. Soja</taxon>
    </lineage>
</organism>
<sequence>SEQKRGHSAEPPQHLKQTLSLIPIFFSALSARFGSSDLRCCWLGIRASSAVADLKVKVSP</sequence>
<gene>
    <name evidence="1" type="ORF">D0Y65_002531</name>
</gene>
<dbReference type="Proteomes" id="UP000289340">
    <property type="component" value="Chromosome 2"/>
</dbReference>
<protein>
    <submittedName>
        <fullName evidence="1">Uncharacterized protein</fullName>
    </submittedName>
</protein>
<evidence type="ECO:0000313" key="2">
    <source>
        <dbReference type="Proteomes" id="UP000289340"/>
    </source>
</evidence>
<proteinExistence type="predicted"/>
<accession>A0A445LHK3</accession>
<name>A0A445LHK3_GLYSO</name>
<evidence type="ECO:0000313" key="1">
    <source>
        <dbReference type="EMBL" id="RZC22703.1"/>
    </source>
</evidence>
<dbReference type="AlphaFoldDB" id="A0A445LHK3"/>
<reference evidence="1 2" key="1">
    <citation type="submission" date="2018-09" db="EMBL/GenBank/DDBJ databases">
        <title>A high-quality reference genome of wild soybean provides a powerful tool to mine soybean genomes.</title>
        <authorList>
            <person name="Xie M."/>
            <person name="Chung C.Y.L."/>
            <person name="Li M.-W."/>
            <person name="Wong F.-L."/>
            <person name="Chan T.-F."/>
            <person name="Lam H.-M."/>
        </authorList>
    </citation>
    <scope>NUCLEOTIDE SEQUENCE [LARGE SCALE GENOMIC DNA]</scope>
    <source>
        <strain evidence="2">cv. W05</strain>
        <tissue evidence="1">Hypocotyl of etiolated seedlings</tissue>
    </source>
</reference>
<comment type="caution">
    <text evidence="1">The sequence shown here is derived from an EMBL/GenBank/DDBJ whole genome shotgun (WGS) entry which is preliminary data.</text>
</comment>
<feature type="non-terminal residue" evidence="1">
    <location>
        <position position="1"/>
    </location>
</feature>
<keyword evidence="2" id="KW-1185">Reference proteome</keyword>